<organism evidence="3 4">
    <name type="scientific">Calothrix parasitica NIES-267</name>
    <dbReference type="NCBI Taxonomy" id="1973488"/>
    <lineage>
        <taxon>Bacteria</taxon>
        <taxon>Bacillati</taxon>
        <taxon>Cyanobacteriota</taxon>
        <taxon>Cyanophyceae</taxon>
        <taxon>Nostocales</taxon>
        <taxon>Calotrichaceae</taxon>
        <taxon>Calothrix</taxon>
    </lineage>
</organism>
<gene>
    <name evidence="3" type="ORF">NIES267_25780</name>
</gene>
<dbReference type="Proteomes" id="UP000218418">
    <property type="component" value="Chromosome"/>
</dbReference>
<name>A0A1Z4LPA5_9CYAN</name>
<evidence type="ECO:0000313" key="4">
    <source>
        <dbReference type="Proteomes" id="UP000218418"/>
    </source>
</evidence>
<dbReference type="AlphaFoldDB" id="A0A1Z4LPA5"/>
<dbReference type="InterPro" id="IPR013490">
    <property type="entry name" value="CRISPR-assoc_RAMP_Csx10"/>
</dbReference>
<evidence type="ECO:0000259" key="2">
    <source>
        <dbReference type="Pfam" id="PF03787"/>
    </source>
</evidence>
<protein>
    <submittedName>
        <fullName evidence="3">Csx10 family CRISPR-associated RAMP protein</fullName>
    </submittedName>
</protein>
<accession>A0A1Z4LPA5</accession>
<feature type="domain" description="CRISPR type III-associated protein" evidence="2">
    <location>
        <begin position="7"/>
        <end position="253"/>
    </location>
</feature>
<dbReference type="GO" id="GO:0051607">
    <property type="term" value="P:defense response to virus"/>
    <property type="evidence" value="ECO:0007669"/>
    <property type="project" value="UniProtKB-KW"/>
</dbReference>
<dbReference type="EMBL" id="AP018227">
    <property type="protein sequence ID" value="BAY83092.1"/>
    <property type="molecule type" value="Genomic_DNA"/>
</dbReference>
<dbReference type="Pfam" id="PF03787">
    <property type="entry name" value="RAMPs"/>
    <property type="match status" value="1"/>
</dbReference>
<proteinExistence type="predicted"/>
<dbReference type="OrthoDB" id="482771at2"/>
<keyword evidence="1" id="KW-0051">Antiviral defense</keyword>
<sequence length="420" mass="47777">MKKIELEIKALSPLAVGRQKPGGSVSEADDYIPGTVIRGAIASEILKRSGHQFSNLSENGGHFQALFLDDEPAIFTNAYPAALIIKGKIISQDRIERIKFLPATALSSKTKSGFKTGKPLNNGVFDSLIDRFCGEFYDYEYDPNCPEDGKRVEPYSSFYTKFKNKYYSLSVTKRLLTRVGINRKRATSEEDILYSIEVLNESESTGKNPKPVIYKSAIIIRDDLADFLWEFIDNPRSNFRLGGSSSRGLGKVKIEAQKPIEFKPTVENKIEKFNTKLKERWANWNIFGNPIKELPNNRTYFSLDLQSDAMLTEKWRRTTVISEEMLKLFTGVEDSSLKLEATYSSYDYRSGWNSAWGLMKDVELVTNKGAVYLFSTTHLESWYEKLAKLELDGVGERTCEGFGQVEICDDFHLILREDRV</sequence>
<dbReference type="NCBIfam" id="TIGR02674">
    <property type="entry name" value="cas_cyan_RAMP_2"/>
    <property type="match status" value="1"/>
</dbReference>
<evidence type="ECO:0000256" key="1">
    <source>
        <dbReference type="ARBA" id="ARBA00023118"/>
    </source>
</evidence>
<reference evidence="3 4" key="1">
    <citation type="submission" date="2017-06" db="EMBL/GenBank/DDBJ databases">
        <title>Genome sequencing of cyanobaciteial culture collection at National Institute for Environmental Studies (NIES).</title>
        <authorList>
            <person name="Hirose Y."/>
            <person name="Shimura Y."/>
            <person name="Fujisawa T."/>
            <person name="Nakamura Y."/>
            <person name="Kawachi M."/>
        </authorList>
    </citation>
    <scope>NUCLEOTIDE SEQUENCE [LARGE SCALE GENOMIC DNA]</scope>
    <source>
        <strain evidence="3 4">NIES-267</strain>
    </source>
</reference>
<dbReference type="InterPro" id="IPR005537">
    <property type="entry name" value="RAMP_III_fam"/>
</dbReference>
<keyword evidence="4" id="KW-1185">Reference proteome</keyword>
<evidence type="ECO:0000313" key="3">
    <source>
        <dbReference type="EMBL" id="BAY83092.1"/>
    </source>
</evidence>